<dbReference type="InterPro" id="IPR009061">
    <property type="entry name" value="DNA-bd_dom_put_sf"/>
</dbReference>
<name>A0ABP8P8U1_9NOCA</name>
<dbReference type="SUPFAM" id="SSF46955">
    <property type="entry name" value="Putative DNA-binding domain"/>
    <property type="match status" value="1"/>
</dbReference>
<dbReference type="Pfam" id="PF12728">
    <property type="entry name" value="HTH_17"/>
    <property type="match status" value="1"/>
</dbReference>
<dbReference type="InterPro" id="IPR041657">
    <property type="entry name" value="HTH_17"/>
</dbReference>
<evidence type="ECO:0000313" key="2">
    <source>
        <dbReference type="EMBL" id="GAA4482339.1"/>
    </source>
</evidence>
<keyword evidence="3" id="KW-1185">Reference proteome</keyword>
<comment type="caution">
    <text evidence="2">The sequence shown here is derived from an EMBL/GenBank/DDBJ whole genome shotgun (WGS) entry which is preliminary data.</text>
</comment>
<dbReference type="Proteomes" id="UP001501183">
    <property type="component" value="Unassembled WGS sequence"/>
</dbReference>
<feature type="domain" description="Helix-turn-helix" evidence="1">
    <location>
        <begin position="21"/>
        <end position="68"/>
    </location>
</feature>
<evidence type="ECO:0000313" key="3">
    <source>
        <dbReference type="Proteomes" id="UP001501183"/>
    </source>
</evidence>
<dbReference type="EMBL" id="BAABFB010000050">
    <property type="protein sequence ID" value="GAA4482339.1"/>
    <property type="molecule type" value="Genomic_DNA"/>
</dbReference>
<reference evidence="3" key="1">
    <citation type="journal article" date="2019" name="Int. J. Syst. Evol. Microbiol.">
        <title>The Global Catalogue of Microorganisms (GCM) 10K type strain sequencing project: providing services to taxonomists for standard genome sequencing and annotation.</title>
        <authorList>
            <consortium name="The Broad Institute Genomics Platform"/>
            <consortium name="The Broad Institute Genome Sequencing Center for Infectious Disease"/>
            <person name="Wu L."/>
            <person name="Ma J."/>
        </authorList>
    </citation>
    <scope>NUCLEOTIDE SEQUENCE [LARGE SCALE GENOMIC DNA]</scope>
    <source>
        <strain evidence="3">JCM 32206</strain>
    </source>
</reference>
<evidence type="ECO:0000259" key="1">
    <source>
        <dbReference type="Pfam" id="PF12728"/>
    </source>
</evidence>
<accession>A0ABP8P8U1</accession>
<gene>
    <name evidence="2" type="ORF">GCM10023094_32070</name>
</gene>
<dbReference type="InterPro" id="IPR010093">
    <property type="entry name" value="SinI_DNA-bd"/>
</dbReference>
<organism evidence="2 3">
    <name type="scientific">Rhodococcus olei</name>
    <dbReference type="NCBI Taxonomy" id="2161675"/>
    <lineage>
        <taxon>Bacteria</taxon>
        <taxon>Bacillati</taxon>
        <taxon>Actinomycetota</taxon>
        <taxon>Actinomycetes</taxon>
        <taxon>Mycobacteriales</taxon>
        <taxon>Nocardiaceae</taxon>
        <taxon>Rhodococcus</taxon>
    </lineage>
</organism>
<protein>
    <recommendedName>
        <fullName evidence="1">Helix-turn-helix domain-containing protein</fullName>
    </recommendedName>
</protein>
<dbReference type="NCBIfam" id="TIGR01764">
    <property type="entry name" value="excise"/>
    <property type="match status" value="1"/>
</dbReference>
<sequence>MPPAPTAPQVKLARPPRRLASLKDAAAYQSCSVNTVERQVDNGDLPAYRLPGSRLVRVDLNELDALLDAAVIAPTAADR</sequence>
<proteinExistence type="predicted"/>